<feature type="region of interest" description="Disordered" evidence="1">
    <location>
        <begin position="515"/>
        <end position="730"/>
    </location>
</feature>
<feature type="compositionally biased region" description="Polar residues" evidence="1">
    <location>
        <begin position="381"/>
        <end position="394"/>
    </location>
</feature>
<feature type="compositionally biased region" description="Basic and acidic residues" evidence="1">
    <location>
        <begin position="644"/>
        <end position="653"/>
    </location>
</feature>
<dbReference type="EMBL" id="JAACJM010000013">
    <property type="protein sequence ID" value="KAF5369263.1"/>
    <property type="molecule type" value="Genomic_DNA"/>
</dbReference>
<evidence type="ECO:0000313" key="2">
    <source>
        <dbReference type="EMBL" id="KAF5369263.1"/>
    </source>
</evidence>
<name>A0A8H5LTR6_9AGAR</name>
<keyword evidence="3" id="KW-1185">Reference proteome</keyword>
<feature type="compositionally biased region" description="Basic and acidic residues" evidence="1">
    <location>
        <begin position="583"/>
        <end position="594"/>
    </location>
</feature>
<feature type="compositionally biased region" description="Basic and acidic residues" evidence="1">
    <location>
        <begin position="562"/>
        <end position="573"/>
    </location>
</feature>
<feature type="compositionally biased region" description="Polar residues" evidence="1">
    <location>
        <begin position="269"/>
        <end position="287"/>
    </location>
</feature>
<evidence type="ECO:0000256" key="1">
    <source>
        <dbReference type="SAM" id="MobiDB-lite"/>
    </source>
</evidence>
<gene>
    <name evidence="2" type="ORF">D9758_002562</name>
</gene>
<reference evidence="2 3" key="1">
    <citation type="journal article" date="2020" name="ISME J.">
        <title>Uncovering the hidden diversity of litter-decomposition mechanisms in mushroom-forming fungi.</title>
        <authorList>
            <person name="Floudas D."/>
            <person name="Bentzer J."/>
            <person name="Ahren D."/>
            <person name="Johansson T."/>
            <person name="Persson P."/>
            <person name="Tunlid A."/>
        </authorList>
    </citation>
    <scope>NUCLEOTIDE SEQUENCE [LARGE SCALE GENOMIC DNA]</scope>
    <source>
        <strain evidence="2 3">CBS 291.85</strain>
    </source>
</reference>
<organism evidence="2 3">
    <name type="scientific">Tetrapyrgos nigripes</name>
    <dbReference type="NCBI Taxonomy" id="182062"/>
    <lineage>
        <taxon>Eukaryota</taxon>
        <taxon>Fungi</taxon>
        <taxon>Dikarya</taxon>
        <taxon>Basidiomycota</taxon>
        <taxon>Agaricomycotina</taxon>
        <taxon>Agaricomycetes</taxon>
        <taxon>Agaricomycetidae</taxon>
        <taxon>Agaricales</taxon>
        <taxon>Marasmiineae</taxon>
        <taxon>Marasmiaceae</taxon>
        <taxon>Tetrapyrgos</taxon>
    </lineage>
</organism>
<feature type="compositionally biased region" description="Basic and acidic residues" evidence="1">
    <location>
        <begin position="689"/>
        <end position="703"/>
    </location>
</feature>
<protein>
    <submittedName>
        <fullName evidence="2">Uncharacterized protein</fullName>
    </submittedName>
</protein>
<feature type="compositionally biased region" description="Polar residues" evidence="1">
    <location>
        <begin position="322"/>
        <end position="336"/>
    </location>
</feature>
<proteinExistence type="predicted"/>
<evidence type="ECO:0000313" key="3">
    <source>
        <dbReference type="Proteomes" id="UP000559256"/>
    </source>
</evidence>
<comment type="caution">
    <text evidence="2">The sequence shown here is derived from an EMBL/GenBank/DDBJ whole genome shotgun (WGS) entry which is preliminary data.</text>
</comment>
<feature type="compositionally biased region" description="Low complexity" evidence="1">
    <location>
        <begin position="227"/>
        <end position="255"/>
    </location>
</feature>
<feature type="compositionally biased region" description="Polar residues" evidence="1">
    <location>
        <begin position="14"/>
        <end position="44"/>
    </location>
</feature>
<dbReference type="AlphaFoldDB" id="A0A8H5LTR6"/>
<feature type="compositionally biased region" description="Polar residues" evidence="1">
    <location>
        <begin position="52"/>
        <end position="61"/>
    </location>
</feature>
<dbReference type="OrthoDB" id="2138242at2759"/>
<feature type="compositionally biased region" description="Basic and acidic residues" evidence="1">
    <location>
        <begin position="77"/>
        <end position="101"/>
    </location>
</feature>
<sequence length="730" mass="79492">MSVKQGNPPPSLPSFASTFSNRSLSKFPNDDNSLPPIQSRSSNEPFRRVGSPSGQPLSRQPSNDDLHSRAAGRKRTHAESSSRDDDQHSLSDRGSPRVKEEPEQDMLEPSPPPPSISHSEARIIDNTSVPPPHATVLPSPLKKRRITVSGTPALNTDVRPPPDPANSTPISPVVIGCTIQRDNVDQVRSMISVKQKQQALIEQRRASVTGPTPAPPEDRSGAPAKQSNSNSSRPARRSPNAGGSSSRRHTVVSTTLPVPASPKTPHIPGQQSSAPPAHNQPPSSSVPAHSLPPPSISFARRRAAQLSAAGKKKPADILISPREQQTPEQFAPSIQSAPPVPQAGQVNTYAARMMLPRLPSVMAAGDNIRRTTAVNVPPTPTRFSLQRNSTSQVPQPIPGISGRSPPNASVPISSNLVPPTPHSLHHPGYSGEKSAFLAPFETFYDALNDSKQLKNWLSDQVQRSNTLMQSLTQQQEKMHEMVDALVEKRVSGMRAEMSGLHRRVEELEDALRAATSSRHGSIESAGLPVKNKGKQPLRNGLSTASGPVPMETYTFPPISNPERGRRIEPERGTRMVSPGWSHPQDRDRDRDRDTPSIQVGEGERGSPSPYDSRRLSVSADRSTQPRTPSLLGRSPPPPPMQIRDISRDRDVRDVPGSSSNLAPPLSSHGKISRPAGNMHRQHSSPRMSHLSERDRDRDRDMDRSASSPPRRLEDSRRNSIPGHTPDDRER</sequence>
<accession>A0A8H5LTR6</accession>
<dbReference type="Proteomes" id="UP000559256">
    <property type="component" value="Unassembled WGS sequence"/>
</dbReference>
<feature type="region of interest" description="Disordered" evidence="1">
    <location>
        <begin position="190"/>
        <end position="342"/>
    </location>
</feature>
<feature type="region of interest" description="Disordered" evidence="1">
    <location>
        <begin position="372"/>
        <end position="395"/>
    </location>
</feature>
<feature type="region of interest" description="Disordered" evidence="1">
    <location>
        <begin position="1"/>
        <end position="171"/>
    </location>
</feature>